<dbReference type="InterPro" id="IPR006311">
    <property type="entry name" value="TAT_signal"/>
</dbReference>
<dbReference type="GO" id="GO:0016020">
    <property type="term" value="C:membrane"/>
    <property type="evidence" value="ECO:0007669"/>
    <property type="project" value="InterPro"/>
</dbReference>
<dbReference type="STRING" id="58114.SAMN05216270_104199"/>
<dbReference type="Gene3D" id="2.60.40.10">
    <property type="entry name" value="Immunoglobulins"/>
    <property type="match status" value="1"/>
</dbReference>
<dbReference type="SUPFAM" id="SSF49313">
    <property type="entry name" value="Cadherin-like"/>
    <property type="match status" value="1"/>
</dbReference>
<dbReference type="InterPro" id="IPR008979">
    <property type="entry name" value="Galactose-bd-like_sf"/>
</dbReference>
<feature type="signal peptide" evidence="1">
    <location>
        <begin position="1"/>
        <end position="35"/>
    </location>
</feature>
<proteinExistence type="predicted"/>
<dbReference type="InterPro" id="IPR013783">
    <property type="entry name" value="Ig-like_fold"/>
</dbReference>
<dbReference type="InterPro" id="IPR008929">
    <property type="entry name" value="Chondroitin_lyas"/>
</dbReference>
<keyword evidence="1" id="KW-0732">Signal</keyword>
<organism evidence="2 3">
    <name type="scientific">Glycomyces harbinensis</name>
    <dbReference type="NCBI Taxonomy" id="58114"/>
    <lineage>
        <taxon>Bacteria</taxon>
        <taxon>Bacillati</taxon>
        <taxon>Actinomycetota</taxon>
        <taxon>Actinomycetes</taxon>
        <taxon>Glycomycetales</taxon>
        <taxon>Glycomycetaceae</taxon>
        <taxon>Glycomyces</taxon>
    </lineage>
</organism>
<protein>
    <submittedName>
        <fullName evidence="2">Putative Ig domain-containing protein</fullName>
    </submittedName>
</protein>
<dbReference type="Proteomes" id="UP000198949">
    <property type="component" value="Unassembled WGS sequence"/>
</dbReference>
<keyword evidence="3" id="KW-1185">Reference proteome</keyword>
<dbReference type="Pfam" id="PF05345">
    <property type="entry name" value="He_PIG"/>
    <property type="match status" value="1"/>
</dbReference>
<dbReference type="AlphaFoldDB" id="A0A1G6V502"/>
<dbReference type="PROSITE" id="PS51318">
    <property type="entry name" value="TAT"/>
    <property type="match status" value="1"/>
</dbReference>
<dbReference type="Gene3D" id="2.60.120.260">
    <property type="entry name" value="Galactose-binding domain-like"/>
    <property type="match status" value="2"/>
</dbReference>
<reference evidence="3" key="1">
    <citation type="submission" date="2016-10" db="EMBL/GenBank/DDBJ databases">
        <authorList>
            <person name="Varghese N."/>
            <person name="Submissions S."/>
        </authorList>
    </citation>
    <scope>NUCLEOTIDE SEQUENCE [LARGE SCALE GENOMIC DNA]</scope>
    <source>
        <strain evidence="3">CGMCC 4.3516</strain>
    </source>
</reference>
<feature type="chain" id="PRO_5011620360" evidence="1">
    <location>
        <begin position="36"/>
        <end position="1155"/>
    </location>
</feature>
<dbReference type="OrthoDB" id="99456at2"/>
<sequence>MTQVGQRKRSRLAALAAALATGLGAVALPPQAAQAAEYDDLLTDNLVAINETVSDAGFVHPGVGLSAGDLRSAQEMVRSGQEPWASYFEAMTATSFASETYRASNSKSASQPDVPLDPTFTQAGMRNRETNDSFGALTQSLMWVTTGDEVYRRNAIQALRTWSNMDPTRYVYFADAHIHTGHPLYQFLMAAEIIRATEPIEDDSPGEYDGYDVAWSAEDDEKLLANFANPVVETFLFSNERWMNQHNFGLFGRIATAIYADDAEGYATGVEWFTVNSGDTAYDNGAMAPQMPLIDADDPLNPYGESFVQVREMGRDQAHGECNIDNYTGLARMLEVQGTEVDPVDGTVSTDDDAVSSYDFLDQRLLDGANAFWGFMMGAPTPWIDEEGQSNTIAQAYRGRIFNPVNELYYEYALERGVDVDAEAPHVAELASRMDGPYYWYGTGTANFWAPGDKNPEYWVAFPAELAGTAPNPQPEDASLSFANAGLALDEDTELVTEDGATFARATLSEDGTTSVVSRMMYAANARIGLKFRSDGPADLEVLYKEEASGLNPDEAETRTLAALELPDTGGEWRYITYPAAGQNVNFYRLTGEDGTTVDLDSVILSGATDLTAPQFNSTEDRYYLTKGVGASIDLSATDTDGTVTYTADDLPRGASFDTATGELTWKPGAKDKGRHEIQIVADDGTAVAAHTVELVVSPNRKGTVDAAVKDGVDRRAEYTAVTEEPYEAALDEAKDAARHGSDDEFAAALDLLIAAIDALELLNPELGDDSFDYTGAVAPVGITTGALSALADGDNTSHTGDLRTGSFILDFGPQYRITAEAFGFQARSLFGNRSEGTNAYGSNDGITWDLLTERATANDPDMETIDVVREHDDDEYRYLKVQLDEPGIPTDPAYPGIWSIGEIRIFGERSEVAGAITSVSVTSPDALAGRVTEGDNVTVNFASATPISEVAVSIGGQSIEAVSEDDLTWTATGELADLTGSGLLDVAIDHTTEDGEEAATIHGSTDGTYLYGADESDLIDLSGAQVIKLDGTEDPTKATHAAAMLDGNAATFSDVPAVDGEFYLIWDFGEDAAITVNRADFLARQDNNGMTRMADLVLEGSNDLEHWTRFTDPTTKTLAWQELPATDDGSYRYLRLTNGALIDVAELRLYGNGG</sequence>
<dbReference type="InterPro" id="IPR015919">
    <property type="entry name" value="Cadherin-like_sf"/>
</dbReference>
<name>A0A1G6V502_9ACTN</name>
<evidence type="ECO:0000256" key="1">
    <source>
        <dbReference type="SAM" id="SignalP"/>
    </source>
</evidence>
<dbReference type="GO" id="GO:0005509">
    <property type="term" value="F:calcium ion binding"/>
    <property type="evidence" value="ECO:0007669"/>
    <property type="project" value="InterPro"/>
</dbReference>
<dbReference type="EMBL" id="FNAD01000004">
    <property type="protein sequence ID" value="SDD48513.1"/>
    <property type="molecule type" value="Genomic_DNA"/>
</dbReference>
<evidence type="ECO:0000313" key="3">
    <source>
        <dbReference type="Proteomes" id="UP000198949"/>
    </source>
</evidence>
<gene>
    <name evidence="2" type="ORF">SAMN05216270_104199</name>
</gene>
<dbReference type="GO" id="GO:0005975">
    <property type="term" value="P:carbohydrate metabolic process"/>
    <property type="evidence" value="ECO:0007669"/>
    <property type="project" value="UniProtKB-ARBA"/>
</dbReference>
<dbReference type="SUPFAM" id="SSF49785">
    <property type="entry name" value="Galactose-binding domain-like"/>
    <property type="match status" value="1"/>
</dbReference>
<evidence type="ECO:0000313" key="2">
    <source>
        <dbReference type="EMBL" id="SDD48513.1"/>
    </source>
</evidence>
<dbReference type="RefSeq" id="WP_091032250.1">
    <property type="nucleotide sequence ID" value="NZ_FNAD01000004.1"/>
</dbReference>
<accession>A0A1G6V502</accession>
<dbReference type="SUPFAM" id="SSF48230">
    <property type="entry name" value="Chondroitin AC/alginate lyase"/>
    <property type="match status" value="1"/>
</dbReference>
<dbReference type="Gene3D" id="1.50.10.100">
    <property type="entry name" value="Chondroitin AC/alginate lyase"/>
    <property type="match status" value="1"/>
</dbReference>